<sequence length="394" mass="43907">MIGAPYGKDVMSERFGGNDGITIPAHDRSTAGGQSEGDLGPLYKQQYRRFSAGDVLSVARPPSASSHTAFYTPSATFTQLSHKTSAPSSATFIMLLPGETIEDAIARIIETEEKRVKMLAGREERLRDLIAAHDRGESSLWETQYEWDVLVKCGDRFWRVHRDILCRESDWFKTRMPPKDPNGAYVVFNCDGHNTTQLTHALRYMYGNSTAKRLMTLKYALSGYPIFLAVYTYIAGASVGFERMMGDAQRALYEMALQLKMFFDATPAAALGTMDLSGLYDPLRRSLVMSFDQADAGVRLLGLRAALAHLCDVVLVWLVLDPGFGRALVADWIPSGVWQKVVVDNVFFWRNGLLDDMWKILVEAIPVRKKRGARVLDAREGEDKGTDGDPSSSR</sequence>
<accession>A0AAE0HQC7</accession>
<name>A0AAE0HQC7_9PEZI</name>
<reference evidence="3" key="1">
    <citation type="journal article" date="2023" name="Mol. Phylogenet. Evol.">
        <title>Genome-scale phylogeny and comparative genomics of the fungal order Sordariales.</title>
        <authorList>
            <person name="Hensen N."/>
            <person name="Bonometti L."/>
            <person name="Westerberg I."/>
            <person name="Brannstrom I.O."/>
            <person name="Guillou S."/>
            <person name="Cros-Aarteil S."/>
            <person name="Calhoun S."/>
            <person name="Haridas S."/>
            <person name="Kuo A."/>
            <person name="Mondo S."/>
            <person name="Pangilinan J."/>
            <person name="Riley R."/>
            <person name="LaButti K."/>
            <person name="Andreopoulos B."/>
            <person name="Lipzen A."/>
            <person name="Chen C."/>
            <person name="Yan M."/>
            <person name="Daum C."/>
            <person name="Ng V."/>
            <person name="Clum A."/>
            <person name="Steindorff A."/>
            <person name="Ohm R.A."/>
            <person name="Martin F."/>
            <person name="Silar P."/>
            <person name="Natvig D.O."/>
            <person name="Lalanne C."/>
            <person name="Gautier V."/>
            <person name="Ament-Velasquez S.L."/>
            <person name="Kruys A."/>
            <person name="Hutchinson M.I."/>
            <person name="Powell A.J."/>
            <person name="Barry K."/>
            <person name="Miller A.N."/>
            <person name="Grigoriev I.V."/>
            <person name="Debuchy R."/>
            <person name="Gladieux P."/>
            <person name="Hiltunen Thoren M."/>
            <person name="Johannesson H."/>
        </authorList>
    </citation>
    <scope>NUCLEOTIDE SEQUENCE</scope>
    <source>
        <strain evidence="3">CBS 168.71</strain>
    </source>
</reference>
<dbReference type="Gene3D" id="3.30.710.10">
    <property type="entry name" value="Potassium Channel Kv1.1, Chain A"/>
    <property type="match status" value="1"/>
</dbReference>
<protein>
    <recommendedName>
        <fullName evidence="2">BTB domain-containing protein</fullName>
    </recommendedName>
</protein>
<keyword evidence="1" id="KW-1133">Transmembrane helix</keyword>
<dbReference type="PROSITE" id="PS50097">
    <property type="entry name" value="BTB"/>
    <property type="match status" value="1"/>
</dbReference>
<keyword evidence="4" id="KW-1185">Reference proteome</keyword>
<dbReference type="AlphaFoldDB" id="A0AAE0HQC7"/>
<feature type="transmembrane region" description="Helical" evidence="1">
    <location>
        <begin position="219"/>
        <end position="241"/>
    </location>
</feature>
<organism evidence="3 4">
    <name type="scientific">Chaetomium fimeti</name>
    <dbReference type="NCBI Taxonomy" id="1854472"/>
    <lineage>
        <taxon>Eukaryota</taxon>
        <taxon>Fungi</taxon>
        <taxon>Dikarya</taxon>
        <taxon>Ascomycota</taxon>
        <taxon>Pezizomycotina</taxon>
        <taxon>Sordariomycetes</taxon>
        <taxon>Sordariomycetidae</taxon>
        <taxon>Sordariales</taxon>
        <taxon>Chaetomiaceae</taxon>
        <taxon>Chaetomium</taxon>
    </lineage>
</organism>
<keyword evidence="1" id="KW-0812">Transmembrane</keyword>
<evidence type="ECO:0000256" key="1">
    <source>
        <dbReference type="SAM" id="Phobius"/>
    </source>
</evidence>
<dbReference type="Proteomes" id="UP001278766">
    <property type="component" value="Unassembled WGS sequence"/>
</dbReference>
<reference evidence="3" key="2">
    <citation type="submission" date="2023-06" db="EMBL/GenBank/DDBJ databases">
        <authorList>
            <consortium name="Lawrence Berkeley National Laboratory"/>
            <person name="Haridas S."/>
            <person name="Hensen N."/>
            <person name="Bonometti L."/>
            <person name="Westerberg I."/>
            <person name="Brannstrom I.O."/>
            <person name="Guillou S."/>
            <person name="Cros-Aarteil S."/>
            <person name="Calhoun S."/>
            <person name="Kuo A."/>
            <person name="Mondo S."/>
            <person name="Pangilinan J."/>
            <person name="Riley R."/>
            <person name="Labutti K."/>
            <person name="Andreopoulos B."/>
            <person name="Lipzen A."/>
            <person name="Chen C."/>
            <person name="Yanf M."/>
            <person name="Daum C."/>
            <person name="Ng V."/>
            <person name="Clum A."/>
            <person name="Steindorff A."/>
            <person name="Ohm R."/>
            <person name="Martin F."/>
            <person name="Silar P."/>
            <person name="Natvig D."/>
            <person name="Lalanne C."/>
            <person name="Gautier V."/>
            <person name="Ament-Velasquez S.L."/>
            <person name="Kruys A."/>
            <person name="Hutchinson M.I."/>
            <person name="Powell A.J."/>
            <person name="Barry K."/>
            <person name="Miller A.N."/>
            <person name="Grigoriev I.V."/>
            <person name="Debuchy R."/>
            <person name="Gladieux P."/>
            <person name="Thoren M.H."/>
            <person name="Johannesson H."/>
        </authorList>
    </citation>
    <scope>NUCLEOTIDE SEQUENCE</scope>
    <source>
        <strain evidence="3">CBS 168.71</strain>
    </source>
</reference>
<evidence type="ECO:0000313" key="3">
    <source>
        <dbReference type="EMBL" id="KAK3300805.1"/>
    </source>
</evidence>
<keyword evidence="1" id="KW-0472">Membrane</keyword>
<gene>
    <name evidence="3" type="ORF">B0H64DRAFT_381918</name>
</gene>
<evidence type="ECO:0000313" key="4">
    <source>
        <dbReference type="Proteomes" id="UP001278766"/>
    </source>
</evidence>
<feature type="domain" description="BTB" evidence="2">
    <location>
        <begin position="147"/>
        <end position="206"/>
    </location>
</feature>
<comment type="caution">
    <text evidence="3">The sequence shown here is derived from an EMBL/GenBank/DDBJ whole genome shotgun (WGS) entry which is preliminary data.</text>
</comment>
<dbReference type="Pfam" id="PF00651">
    <property type="entry name" value="BTB"/>
    <property type="match status" value="1"/>
</dbReference>
<dbReference type="GeneID" id="87839780"/>
<dbReference type="RefSeq" id="XP_062664319.1">
    <property type="nucleotide sequence ID" value="XM_062802832.1"/>
</dbReference>
<proteinExistence type="predicted"/>
<dbReference type="InterPro" id="IPR000210">
    <property type="entry name" value="BTB/POZ_dom"/>
</dbReference>
<dbReference type="EMBL" id="JAUEPN010000001">
    <property type="protein sequence ID" value="KAK3300805.1"/>
    <property type="molecule type" value="Genomic_DNA"/>
</dbReference>
<dbReference type="SUPFAM" id="SSF54695">
    <property type="entry name" value="POZ domain"/>
    <property type="match status" value="1"/>
</dbReference>
<evidence type="ECO:0000259" key="2">
    <source>
        <dbReference type="PROSITE" id="PS50097"/>
    </source>
</evidence>
<dbReference type="InterPro" id="IPR011333">
    <property type="entry name" value="SKP1/BTB/POZ_sf"/>
</dbReference>